<dbReference type="PANTHER" id="PTHR21477">
    <property type="entry name" value="ZGC:172139"/>
    <property type="match status" value="1"/>
</dbReference>
<organism evidence="2 3">
    <name type="scientific">Mycoemilia scoparia</name>
    <dbReference type="NCBI Taxonomy" id="417184"/>
    <lineage>
        <taxon>Eukaryota</taxon>
        <taxon>Fungi</taxon>
        <taxon>Fungi incertae sedis</taxon>
        <taxon>Zoopagomycota</taxon>
        <taxon>Kickxellomycotina</taxon>
        <taxon>Kickxellomycetes</taxon>
        <taxon>Kickxellales</taxon>
        <taxon>Kickxellaceae</taxon>
        <taxon>Mycoemilia</taxon>
    </lineage>
</organism>
<dbReference type="OrthoDB" id="1906921at2759"/>
<accession>A0A9W8DQI2</accession>
<evidence type="ECO:0000256" key="1">
    <source>
        <dbReference type="SAM" id="MobiDB-lite"/>
    </source>
</evidence>
<feature type="region of interest" description="Disordered" evidence="1">
    <location>
        <begin position="148"/>
        <end position="169"/>
    </location>
</feature>
<feature type="region of interest" description="Disordered" evidence="1">
    <location>
        <begin position="1"/>
        <end position="84"/>
    </location>
</feature>
<feature type="compositionally biased region" description="Low complexity" evidence="1">
    <location>
        <begin position="1"/>
        <end position="13"/>
    </location>
</feature>
<protein>
    <submittedName>
        <fullName evidence="2">Uncharacterized protein</fullName>
    </submittedName>
</protein>
<keyword evidence="3" id="KW-1185">Reference proteome</keyword>
<feature type="compositionally biased region" description="Polar residues" evidence="1">
    <location>
        <begin position="461"/>
        <end position="474"/>
    </location>
</feature>
<sequence>MSSSSSSMTSSPSLNRRYAANVSGGGGGQSSDPNRPPNNSSLGNALNRPVSNNGKINDRRFAGFSASPSSMSGRSTNIAWDNYDDSSDPRWKTLMCQYFVDDDNANHDDMLFFVRHPPYKNNGAAGLKLPGVADGQDQVVGGNSKAFTEGSDSVVGDEKGNNKQQTNVASSKAQDAVFVLRKQPAPNKLPPLPCPIMWKETFFLNLIVQMPCKLTVAVCRRRTRNGQTISVARKQINKRVYALPNRSYVDGPKDNVGPPECSWPMIYYFIDDYEDMFEDVIIKKGDYLCVELSTRMPSNIAGAMSPSSMMSPPVSTKLTDRLDLLDEKRGLWTDRPSAPSSNGAGLSGRLSTNNNTNSGMLNSAKSRLGSSGSAVSGTSKVILFQGATSYSALLETYFQRIKSKNVLHRLRKPAYPTEYVMMRAPIGNGYSQVAITGIQVQEGSTRPANVVKGSGPRRISDPSNALTNQPSLSTIAERPNSAMPSRSGNTDINETDSGSNAGTGEELPISPRLNQATSSPVLSSWFKKLSLQSIAGNISQATSPPPPPKAIRCCMTFVTIPWTSIIHELYAFKDVQMSNASN</sequence>
<dbReference type="Proteomes" id="UP001150538">
    <property type="component" value="Unassembled WGS sequence"/>
</dbReference>
<dbReference type="PANTHER" id="PTHR21477:SF13">
    <property type="entry name" value="KIAA0930"/>
    <property type="match status" value="1"/>
</dbReference>
<evidence type="ECO:0000313" key="2">
    <source>
        <dbReference type="EMBL" id="KAJ1914378.1"/>
    </source>
</evidence>
<dbReference type="EMBL" id="JANBPU010000201">
    <property type="protein sequence ID" value="KAJ1914378.1"/>
    <property type="molecule type" value="Genomic_DNA"/>
</dbReference>
<gene>
    <name evidence="2" type="ORF">H4219_004821</name>
</gene>
<feature type="region of interest" description="Disordered" evidence="1">
    <location>
        <begin position="443"/>
        <end position="515"/>
    </location>
</feature>
<feature type="compositionally biased region" description="Low complexity" evidence="1">
    <location>
        <begin position="30"/>
        <end position="41"/>
    </location>
</feature>
<proteinExistence type="predicted"/>
<dbReference type="AlphaFoldDB" id="A0A9W8DQI2"/>
<dbReference type="Pfam" id="PF09741">
    <property type="entry name" value="DUF2045"/>
    <property type="match status" value="1"/>
</dbReference>
<feature type="compositionally biased region" description="Polar residues" evidence="1">
    <location>
        <begin position="482"/>
        <end position="502"/>
    </location>
</feature>
<feature type="region of interest" description="Disordered" evidence="1">
    <location>
        <begin position="329"/>
        <end position="374"/>
    </location>
</feature>
<comment type="caution">
    <text evidence="2">The sequence shown here is derived from an EMBL/GenBank/DDBJ whole genome shotgun (WGS) entry which is preliminary data.</text>
</comment>
<feature type="compositionally biased region" description="Polar residues" evidence="1">
    <location>
        <begin position="338"/>
        <end position="374"/>
    </location>
</feature>
<reference evidence="2" key="1">
    <citation type="submission" date="2022-07" db="EMBL/GenBank/DDBJ databases">
        <title>Phylogenomic reconstructions and comparative analyses of Kickxellomycotina fungi.</title>
        <authorList>
            <person name="Reynolds N.K."/>
            <person name="Stajich J.E."/>
            <person name="Barry K."/>
            <person name="Grigoriev I.V."/>
            <person name="Crous P."/>
            <person name="Smith M.E."/>
        </authorList>
    </citation>
    <scope>NUCLEOTIDE SEQUENCE</scope>
    <source>
        <strain evidence="2">NBRC 100468</strain>
    </source>
</reference>
<feature type="compositionally biased region" description="Polar residues" evidence="1">
    <location>
        <begin position="66"/>
        <end position="79"/>
    </location>
</feature>
<dbReference type="InterPro" id="IPR019141">
    <property type="entry name" value="DUF2045"/>
</dbReference>
<evidence type="ECO:0000313" key="3">
    <source>
        <dbReference type="Proteomes" id="UP001150538"/>
    </source>
</evidence>
<name>A0A9W8DQI2_9FUNG</name>